<keyword evidence="5 7" id="KW-0732">Signal</keyword>
<dbReference type="SUPFAM" id="SSF53850">
    <property type="entry name" value="Periplasmic binding protein-like II"/>
    <property type="match status" value="1"/>
</dbReference>
<reference evidence="9 11" key="1">
    <citation type="submission" date="2023-03" db="EMBL/GenBank/DDBJ databases">
        <title>Classification of Bisgaard taxon 6 and taxon 10 as Exercitatus varius gen. nov., spec. nov.</title>
        <authorList>
            <person name="Christensen H."/>
        </authorList>
    </citation>
    <scope>NUCLEOTIDE SEQUENCE</scope>
    <source>
        <strain evidence="8 11">23350_01</strain>
        <strain evidence="9">86116</strain>
    </source>
</reference>
<dbReference type="Pfam" id="PF01547">
    <property type="entry name" value="SBP_bac_1"/>
    <property type="match status" value="1"/>
</dbReference>
<evidence type="ECO:0000256" key="6">
    <source>
        <dbReference type="ARBA" id="ARBA00022764"/>
    </source>
</evidence>
<comment type="caution">
    <text evidence="9">The sequence shown here is derived from an EMBL/GenBank/DDBJ whole genome shotgun (WGS) entry which is preliminary data.</text>
</comment>
<evidence type="ECO:0000256" key="4">
    <source>
        <dbReference type="ARBA" id="ARBA00022448"/>
    </source>
</evidence>
<evidence type="ECO:0000313" key="9">
    <source>
        <dbReference type="EMBL" id="MDG2950744.1"/>
    </source>
</evidence>
<dbReference type="EMBL" id="JARQTW010000016">
    <property type="protein sequence ID" value="MDG2950744.1"/>
    <property type="molecule type" value="Genomic_DNA"/>
</dbReference>
<dbReference type="GO" id="GO:0030288">
    <property type="term" value="C:outer membrane-bounded periplasmic space"/>
    <property type="evidence" value="ECO:0007669"/>
    <property type="project" value="InterPro"/>
</dbReference>
<feature type="chain" id="PRO_5043801258" description="Thiamine-binding periplasmic protein" evidence="7">
    <location>
        <begin position="22"/>
        <end position="336"/>
    </location>
</feature>
<dbReference type="NCBIfam" id="TIGR01276">
    <property type="entry name" value="thiB"/>
    <property type="match status" value="1"/>
</dbReference>
<protein>
    <recommendedName>
        <fullName evidence="3">Thiamine-binding periplasmic protein</fullName>
    </recommendedName>
</protein>
<dbReference type="NCBIfam" id="TIGR01254">
    <property type="entry name" value="sfuA"/>
    <property type="match status" value="1"/>
</dbReference>
<dbReference type="InterPro" id="IPR005967">
    <property type="entry name" value="ThiB"/>
</dbReference>
<evidence type="ECO:0000256" key="3">
    <source>
        <dbReference type="ARBA" id="ARBA00019815"/>
    </source>
</evidence>
<evidence type="ECO:0000256" key="7">
    <source>
        <dbReference type="SAM" id="SignalP"/>
    </source>
</evidence>
<accession>A0AAW6QB97</accession>
<evidence type="ECO:0000256" key="2">
    <source>
        <dbReference type="ARBA" id="ARBA00008520"/>
    </source>
</evidence>
<dbReference type="RefSeq" id="WP_317477693.1">
    <property type="nucleotide sequence ID" value="NZ_JARQTW010000016.1"/>
</dbReference>
<organism evidence="9 10">
    <name type="scientific">Exercitatus varius</name>
    <dbReference type="NCBI Taxonomy" id="67857"/>
    <lineage>
        <taxon>Bacteria</taxon>
        <taxon>Pseudomonadati</taxon>
        <taxon>Pseudomonadota</taxon>
        <taxon>Gammaproteobacteria</taxon>
        <taxon>Pasteurellales</taxon>
        <taxon>Pasteurellaceae</taxon>
        <taxon>Exercitatus</taxon>
    </lineage>
</organism>
<dbReference type="Proteomes" id="UP001214976">
    <property type="component" value="Unassembled WGS sequence"/>
</dbReference>
<dbReference type="InterPro" id="IPR006059">
    <property type="entry name" value="SBP"/>
</dbReference>
<dbReference type="AlphaFoldDB" id="A0AAW6QB97"/>
<evidence type="ECO:0000256" key="1">
    <source>
        <dbReference type="ARBA" id="ARBA00004418"/>
    </source>
</evidence>
<dbReference type="PANTHER" id="PTHR30006:SF3">
    <property type="entry name" value="THIAMINE-BINDING PERIPLASMIC PROTEIN"/>
    <property type="match status" value="1"/>
</dbReference>
<dbReference type="Proteomes" id="UP001216057">
    <property type="component" value="Unassembled WGS sequence"/>
</dbReference>
<dbReference type="Gene3D" id="3.40.190.10">
    <property type="entry name" value="Periplasmic binding protein-like II"/>
    <property type="match status" value="2"/>
</dbReference>
<evidence type="ECO:0000313" key="10">
    <source>
        <dbReference type="Proteomes" id="UP001214976"/>
    </source>
</evidence>
<evidence type="ECO:0000313" key="11">
    <source>
        <dbReference type="Proteomes" id="UP001216057"/>
    </source>
</evidence>
<dbReference type="GO" id="GO:0030975">
    <property type="term" value="F:thiamine binding"/>
    <property type="evidence" value="ECO:0007669"/>
    <property type="project" value="InterPro"/>
</dbReference>
<dbReference type="EMBL" id="JARQTX010000006">
    <property type="protein sequence ID" value="MDG2946202.1"/>
    <property type="molecule type" value="Genomic_DNA"/>
</dbReference>
<feature type="signal peptide" evidence="7">
    <location>
        <begin position="1"/>
        <end position="21"/>
    </location>
</feature>
<keyword evidence="11" id="KW-1185">Reference proteome</keyword>
<dbReference type="InterPro" id="IPR005948">
    <property type="entry name" value="ThiB-like"/>
</dbReference>
<evidence type="ECO:0000313" key="8">
    <source>
        <dbReference type="EMBL" id="MDG2946202.1"/>
    </source>
</evidence>
<name>A0AAW6QB97_9PAST</name>
<keyword evidence="6" id="KW-0574">Periplasm</keyword>
<comment type="subcellular location">
    <subcellularLocation>
        <location evidence="1">Periplasm</location>
    </subcellularLocation>
</comment>
<gene>
    <name evidence="9" type="primary">thiB</name>
    <name evidence="9" type="ORF">P7M15_09500</name>
    <name evidence="8" type="ORF">P7M32_07135</name>
</gene>
<dbReference type="GO" id="GO:0015888">
    <property type="term" value="P:thiamine transport"/>
    <property type="evidence" value="ECO:0007669"/>
    <property type="project" value="InterPro"/>
</dbReference>
<dbReference type="GO" id="GO:0030976">
    <property type="term" value="F:thiamine pyrophosphate binding"/>
    <property type="evidence" value="ECO:0007669"/>
    <property type="project" value="TreeGrafter"/>
</dbReference>
<dbReference type="PANTHER" id="PTHR30006">
    <property type="entry name" value="THIAMINE-BINDING PERIPLASMIC PROTEIN-RELATED"/>
    <property type="match status" value="1"/>
</dbReference>
<sequence length="336" mass="37768">MLKKLIIFSLLSVFAFSALNAAANAPLQVYTEEFFGADWGPGGEVKASFERAYPQCRVNYQVFDGRNTMLNRLRLEGKKTKADVVVGLDNFQFDAAEKTGLFEKTSINLTALSLPVSWTNQRFIPYEFGRFAFIYDKNKLKNPPQSLKELVERQDLRVIYQDPRTSSMGRGFVVWMNAVYPPEQIQAAWQRLAKHTVTVGKGWTETYGAFLKGEADVVFSHNTSPIYHLLKDKQDRYAAAQFSDNGLYQFDTAAKIAGKTHACADDFIGFLLSAEAQKIIIPKNVMLSSVSAPIEPHFDQLKAETLKANPTAQTLSVPTDATVKQWIEVWQTSLSR</sequence>
<keyword evidence="4" id="KW-0813">Transport</keyword>
<comment type="similarity">
    <text evidence="2">Belongs to the bacterial solute-binding protein 1 family.</text>
</comment>
<proteinExistence type="inferred from homology"/>
<evidence type="ECO:0000256" key="5">
    <source>
        <dbReference type="ARBA" id="ARBA00022729"/>
    </source>
</evidence>